<dbReference type="InterPro" id="IPR001841">
    <property type="entry name" value="Znf_RING"/>
</dbReference>
<evidence type="ECO:0000313" key="7">
    <source>
        <dbReference type="EMBL" id="MBY33121.1"/>
    </source>
</evidence>
<dbReference type="GO" id="GO:0008270">
    <property type="term" value="F:zinc ion binding"/>
    <property type="evidence" value="ECO:0007669"/>
    <property type="project" value="UniProtKB-KW"/>
</dbReference>
<reference evidence="7" key="1">
    <citation type="submission" date="2018-04" db="EMBL/GenBank/DDBJ databases">
        <title>Transcriptome of Schizaphis graminum biotype I.</title>
        <authorList>
            <person name="Scully E.D."/>
            <person name="Geib S.M."/>
            <person name="Palmer N.A."/>
            <person name="Koch K."/>
            <person name="Bradshaw J."/>
            <person name="Heng-Moss T."/>
            <person name="Sarath G."/>
        </authorList>
    </citation>
    <scope>NUCLEOTIDE SEQUENCE</scope>
</reference>
<dbReference type="InterPro" id="IPR004162">
    <property type="entry name" value="SINA-like_animal"/>
</dbReference>
<sequence>MATLAAEVILVETEAAAESSSTARPITAEVIAENLNSTDKSAASTVASATSSSSSSAAVVVSVSDSDSDEIVTISQNIRRALECPICLTLMSVISCYCPNGHAVCESCMLTLLNMSSAQERCCPFCRALMVQSLFTSAMVDKLNELCHQVKVKCSNWSRGCTELVPVRYVNEHESRCLYMPNVPCQVTVCQWLGIYEQLYEHVSSSHPGVAVQTSTNQLNVTDAQDITTNRRRIYLIQSTCGMIWVILSRIARSRIQTALFLVNNHLDGYNNHVKLMPTDIVYRVTWFNANERSRTKSRTKRVYWSTSLKPEFQLLLSDSYPTFRFKTGRMEINWFQCPKYTGSHSSSTC</sequence>
<dbReference type="PROSITE" id="PS50089">
    <property type="entry name" value="ZF_RING_2"/>
    <property type="match status" value="1"/>
</dbReference>
<keyword evidence="2 4" id="KW-0863">Zinc-finger</keyword>
<keyword evidence="3" id="KW-0862">Zinc</keyword>
<dbReference type="Gene3D" id="3.30.40.10">
    <property type="entry name" value="Zinc/RING finger domain, C3HC4 (zinc finger)"/>
    <property type="match status" value="2"/>
</dbReference>
<dbReference type="GO" id="GO:0005737">
    <property type="term" value="C:cytoplasm"/>
    <property type="evidence" value="ECO:0007669"/>
    <property type="project" value="TreeGrafter"/>
</dbReference>
<dbReference type="InterPro" id="IPR013010">
    <property type="entry name" value="Znf_SIAH"/>
</dbReference>
<evidence type="ECO:0000259" key="6">
    <source>
        <dbReference type="PROSITE" id="PS51081"/>
    </source>
</evidence>
<accession>A0A2S2PUF7</accession>
<evidence type="ECO:0000256" key="4">
    <source>
        <dbReference type="PROSITE-ProRule" id="PRU00455"/>
    </source>
</evidence>
<dbReference type="GO" id="GO:0031624">
    <property type="term" value="F:ubiquitin conjugating enzyme binding"/>
    <property type="evidence" value="ECO:0007669"/>
    <property type="project" value="TreeGrafter"/>
</dbReference>
<dbReference type="PANTHER" id="PTHR45877">
    <property type="entry name" value="E3 UBIQUITIN-PROTEIN LIGASE SIAH2"/>
    <property type="match status" value="1"/>
</dbReference>
<dbReference type="AlphaFoldDB" id="A0A2S2PUF7"/>
<gene>
    <name evidence="7" type="primary">siah-1</name>
    <name evidence="7" type="ORF">g.470</name>
</gene>
<dbReference type="UniPathway" id="UPA00143"/>
<evidence type="ECO:0000256" key="1">
    <source>
        <dbReference type="ARBA" id="ARBA00022723"/>
    </source>
</evidence>
<evidence type="ECO:0000256" key="2">
    <source>
        <dbReference type="ARBA" id="ARBA00022771"/>
    </source>
</evidence>
<keyword evidence="1" id="KW-0479">Metal-binding</keyword>
<protein>
    <submittedName>
        <fullName evidence="7">E3 ubiquitin-protein ligase</fullName>
    </submittedName>
</protein>
<dbReference type="GO" id="GO:0043161">
    <property type="term" value="P:proteasome-mediated ubiquitin-dependent protein catabolic process"/>
    <property type="evidence" value="ECO:0007669"/>
    <property type="project" value="TreeGrafter"/>
</dbReference>
<dbReference type="EMBL" id="GGMR01020502">
    <property type="protein sequence ID" value="MBY33121.1"/>
    <property type="molecule type" value="Transcribed_RNA"/>
</dbReference>
<dbReference type="InterPro" id="IPR013083">
    <property type="entry name" value="Znf_RING/FYVE/PHD"/>
</dbReference>
<dbReference type="GO" id="GO:0061630">
    <property type="term" value="F:ubiquitin protein ligase activity"/>
    <property type="evidence" value="ECO:0007669"/>
    <property type="project" value="TreeGrafter"/>
</dbReference>
<dbReference type="SUPFAM" id="SSF57850">
    <property type="entry name" value="RING/U-box"/>
    <property type="match status" value="1"/>
</dbReference>
<name>A0A2S2PUF7_SCHGA</name>
<dbReference type="PROSITE" id="PS51081">
    <property type="entry name" value="ZF_SIAH"/>
    <property type="match status" value="1"/>
</dbReference>
<dbReference type="Pfam" id="PF21361">
    <property type="entry name" value="Sina_ZnF"/>
    <property type="match status" value="1"/>
</dbReference>
<proteinExistence type="predicted"/>
<feature type="domain" description="RING-type" evidence="5">
    <location>
        <begin position="84"/>
        <end position="127"/>
    </location>
</feature>
<feature type="domain" description="SIAH-type" evidence="6">
    <location>
        <begin position="149"/>
        <end position="208"/>
    </location>
</feature>
<evidence type="ECO:0000259" key="5">
    <source>
        <dbReference type="PROSITE" id="PS50089"/>
    </source>
</evidence>
<dbReference type="GO" id="GO:0016567">
    <property type="term" value="P:protein ubiquitination"/>
    <property type="evidence" value="ECO:0007669"/>
    <property type="project" value="UniProtKB-UniPathway"/>
</dbReference>
<evidence type="ECO:0000256" key="3">
    <source>
        <dbReference type="ARBA" id="ARBA00022833"/>
    </source>
</evidence>
<dbReference type="PANTHER" id="PTHR45877:SF2">
    <property type="entry name" value="E3 UBIQUITIN-PROTEIN LIGASE SINA-RELATED"/>
    <property type="match status" value="1"/>
</dbReference>
<organism evidence="7">
    <name type="scientific">Schizaphis graminum</name>
    <name type="common">Green bug aphid</name>
    <dbReference type="NCBI Taxonomy" id="13262"/>
    <lineage>
        <taxon>Eukaryota</taxon>
        <taxon>Metazoa</taxon>
        <taxon>Ecdysozoa</taxon>
        <taxon>Arthropoda</taxon>
        <taxon>Hexapoda</taxon>
        <taxon>Insecta</taxon>
        <taxon>Pterygota</taxon>
        <taxon>Neoptera</taxon>
        <taxon>Paraneoptera</taxon>
        <taxon>Hemiptera</taxon>
        <taxon>Sternorrhyncha</taxon>
        <taxon>Aphidomorpha</taxon>
        <taxon>Aphidoidea</taxon>
        <taxon>Aphididae</taxon>
        <taxon>Aphidini</taxon>
        <taxon>Schizaphis</taxon>
    </lineage>
</organism>
<dbReference type="SUPFAM" id="SSF49599">
    <property type="entry name" value="TRAF domain-like"/>
    <property type="match status" value="1"/>
</dbReference>